<organism evidence="18 19">
    <name type="scientific">Rhodanobacter glycinis</name>
    <dbReference type="NCBI Taxonomy" id="582702"/>
    <lineage>
        <taxon>Bacteria</taxon>
        <taxon>Pseudomonadati</taxon>
        <taxon>Pseudomonadota</taxon>
        <taxon>Gammaproteobacteria</taxon>
        <taxon>Lysobacterales</taxon>
        <taxon>Rhodanobacteraceae</taxon>
        <taxon>Rhodanobacter</taxon>
    </lineage>
</organism>
<evidence type="ECO:0000256" key="13">
    <source>
        <dbReference type="PIRSR" id="PIRSR618044-1"/>
    </source>
</evidence>
<dbReference type="PRINTS" id="PR00725">
    <property type="entry name" value="DADACBPTASE1"/>
</dbReference>
<dbReference type="InterPro" id="IPR015956">
    <property type="entry name" value="Peniciliin-bd_prot_C_sf"/>
</dbReference>
<dbReference type="PANTHER" id="PTHR21581:SF6">
    <property type="entry name" value="TRAFFICKING PROTEIN PARTICLE COMPLEX SUBUNIT 12"/>
    <property type="match status" value="1"/>
</dbReference>
<evidence type="ECO:0000313" key="18">
    <source>
        <dbReference type="EMBL" id="SFK89496.1"/>
    </source>
</evidence>
<evidence type="ECO:0000256" key="1">
    <source>
        <dbReference type="ARBA" id="ARBA00003217"/>
    </source>
</evidence>
<evidence type="ECO:0000256" key="8">
    <source>
        <dbReference type="ARBA" id="ARBA00022801"/>
    </source>
</evidence>
<evidence type="ECO:0000256" key="11">
    <source>
        <dbReference type="ARBA" id="ARBA00023316"/>
    </source>
</evidence>
<name>A0A1I4DBI9_9GAMM</name>
<proteinExistence type="inferred from homology"/>
<dbReference type="GO" id="GO:0071555">
    <property type="term" value="P:cell wall organization"/>
    <property type="evidence" value="ECO:0007669"/>
    <property type="project" value="UniProtKB-KW"/>
</dbReference>
<evidence type="ECO:0000259" key="17">
    <source>
        <dbReference type="SMART" id="SM00936"/>
    </source>
</evidence>
<dbReference type="GO" id="GO:0008360">
    <property type="term" value="P:regulation of cell shape"/>
    <property type="evidence" value="ECO:0007669"/>
    <property type="project" value="UniProtKB-KW"/>
</dbReference>
<feature type="active site" description="Acyl-ester intermediate" evidence="13">
    <location>
        <position position="78"/>
    </location>
</feature>
<keyword evidence="8" id="KW-0378">Hydrolase</keyword>
<dbReference type="GO" id="GO:0006508">
    <property type="term" value="P:proteolysis"/>
    <property type="evidence" value="ECO:0007669"/>
    <property type="project" value="UniProtKB-KW"/>
</dbReference>
<dbReference type="InterPro" id="IPR012907">
    <property type="entry name" value="Peptidase_S11_C"/>
</dbReference>
<protein>
    <recommendedName>
        <fullName evidence="4">serine-type D-Ala-D-Ala carboxypeptidase</fullName>
        <ecNumber evidence="4">3.4.16.4</ecNumber>
    </recommendedName>
</protein>
<feature type="active site" evidence="13">
    <location>
        <position position="143"/>
    </location>
</feature>
<comment type="catalytic activity">
    <reaction evidence="12">
        <text>Preferential cleavage: (Ac)2-L-Lys-D-Ala-|-D-Ala. Also transpeptidation of peptidyl-alanyl moieties that are N-acyl substituents of D-alanine.</text>
        <dbReference type="EC" id="3.4.16.4"/>
    </reaction>
</comment>
<comment type="pathway">
    <text evidence="2">Cell wall biogenesis; peptidoglycan biosynthesis.</text>
</comment>
<comment type="similarity">
    <text evidence="3 15">Belongs to the peptidase S11 family.</text>
</comment>
<dbReference type="RefSeq" id="WP_092703820.1">
    <property type="nucleotide sequence ID" value="NZ_FOSR01000008.1"/>
</dbReference>
<dbReference type="AlphaFoldDB" id="A0A1I4DBI9"/>
<accession>A0A1I4DBI9</accession>
<dbReference type="UniPathway" id="UPA00219"/>
<dbReference type="InterPro" id="IPR018044">
    <property type="entry name" value="Peptidase_S11"/>
</dbReference>
<keyword evidence="6" id="KW-0645">Protease</keyword>
<keyword evidence="11" id="KW-0961">Cell wall biogenesis/degradation</keyword>
<sequence>MSLFRRSLTAFAALALTVGAASAQQMPPRPAAIPKPTVPQVPVPPPPDVDAQSYVLMDYATGQILASRNPDERREPASLTKVMTEYVVSAEIAAGRIHLTDPVTISEHAWKAGGAGTDGSTSFLKLGSTVKLEDLLRGMIIQSGNDSAIALAEHTAGSEDAFVGLMNAYAKQLGMTGTHFSDASGYPVADHYSTARDIAILSRALIHNFPDDYAISKIKEFEWNGIKQQNRNELLWRDPAVDGIKTGHTAAAGFCLDASAKHGDERMIAVVMGASTNRARADSAMALLNYGFRFYETHKLYESGKPLATPKLWKGEADQLPLGVAHDVLVTVKTGEYDKLKASMDIPSTLIAPFKKGQQVGTLNVTLDGKPLQSVPLIALDDAPQGGFFKRLWDSILLWFHHDDKKPDAAPAAKAADAK</sequence>
<evidence type="ECO:0000256" key="12">
    <source>
        <dbReference type="ARBA" id="ARBA00034000"/>
    </source>
</evidence>
<dbReference type="Proteomes" id="UP000198725">
    <property type="component" value="Unassembled WGS sequence"/>
</dbReference>
<evidence type="ECO:0000256" key="14">
    <source>
        <dbReference type="PIRSR" id="PIRSR618044-2"/>
    </source>
</evidence>
<keyword evidence="10" id="KW-0573">Peptidoglycan synthesis</keyword>
<evidence type="ECO:0000256" key="5">
    <source>
        <dbReference type="ARBA" id="ARBA00022645"/>
    </source>
</evidence>
<dbReference type="GO" id="GO:0009252">
    <property type="term" value="P:peptidoglycan biosynthetic process"/>
    <property type="evidence" value="ECO:0007669"/>
    <property type="project" value="UniProtKB-UniPathway"/>
</dbReference>
<dbReference type="Gene3D" id="3.40.710.10">
    <property type="entry name" value="DD-peptidase/beta-lactamase superfamily"/>
    <property type="match status" value="1"/>
</dbReference>
<keyword evidence="9" id="KW-0133">Cell shape</keyword>
<dbReference type="PANTHER" id="PTHR21581">
    <property type="entry name" value="D-ALANYL-D-ALANINE CARBOXYPEPTIDASE"/>
    <property type="match status" value="1"/>
</dbReference>
<evidence type="ECO:0000256" key="9">
    <source>
        <dbReference type="ARBA" id="ARBA00022960"/>
    </source>
</evidence>
<dbReference type="SUPFAM" id="SSF56601">
    <property type="entry name" value="beta-lactamase/transpeptidase-like"/>
    <property type="match status" value="1"/>
</dbReference>
<comment type="function">
    <text evidence="1">Removes C-terminal D-alanyl residues from sugar-peptide cell wall precursors.</text>
</comment>
<feature type="binding site" evidence="14">
    <location>
        <position position="245"/>
    </location>
    <ligand>
        <name>substrate</name>
    </ligand>
</feature>
<dbReference type="Gene3D" id="2.60.410.10">
    <property type="entry name" value="D-Ala-D-Ala carboxypeptidase, C-terminal domain"/>
    <property type="match status" value="1"/>
</dbReference>
<evidence type="ECO:0000256" key="7">
    <source>
        <dbReference type="ARBA" id="ARBA00022729"/>
    </source>
</evidence>
<evidence type="ECO:0000256" key="4">
    <source>
        <dbReference type="ARBA" id="ARBA00012448"/>
    </source>
</evidence>
<evidence type="ECO:0000256" key="2">
    <source>
        <dbReference type="ARBA" id="ARBA00004752"/>
    </source>
</evidence>
<evidence type="ECO:0000256" key="10">
    <source>
        <dbReference type="ARBA" id="ARBA00022984"/>
    </source>
</evidence>
<dbReference type="Pfam" id="PF07943">
    <property type="entry name" value="PBP5_C"/>
    <property type="match status" value="1"/>
</dbReference>
<dbReference type="EMBL" id="FOSR01000008">
    <property type="protein sequence ID" value="SFK89496.1"/>
    <property type="molecule type" value="Genomic_DNA"/>
</dbReference>
<feature type="domain" description="Peptidase S11 D-Ala-D-Ala carboxypeptidase A C-terminal" evidence="17">
    <location>
        <begin position="295"/>
        <end position="385"/>
    </location>
</feature>
<dbReference type="GO" id="GO:0009002">
    <property type="term" value="F:serine-type D-Ala-D-Ala carboxypeptidase activity"/>
    <property type="evidence" value="ECO:0007669"/>
    <property type="project" value="UniProtKB-EC"/>
</dbReference>
<evidence type="ECO:0000313" key="19">
    <source>
        <dbReference type="Proteomes" id="UP000198725"/>
    </source>
</evidence>
<keyword evidence="7 16" id="KW-0732">Signal</keyword>
<evidence type="ECO:0000256" key="3">
    <source>
        <dbReference type="ARBA" id="ARBA00007164"/>
    </source>
</evidence>
<evidence type="ECO:0000256" key="15">
    <source>
        <dbReference type="RuleBase" id="RU004016"/>
    </source>
</evidence>
<dbReference type="InterPro" id="IPR012338">
    <property type="entry name" value="Beta-lactam/transpept-like"/>
</dbReference>
<feature type="active site" description="Proton acceptor" evidence="13">
    <location>
        <position position="81"/>
    </location>
</feature>
<dbReference type="EC" id="3.4.16.4" evidence="4"/>
<feature type="chain" id="PRO_5011687635" description="serine-type D-Ala-D-Ala carboxypeptidase" evidence="16">
    <location>
        <begin position="24"/>
        <end position="419"/>
    </location>
</feature>
<dbReference type="SUPFAM" id="SSF69189">
    <property type="entry name" value="Penicillin-binding protein associated domain"/>
    <property type="match status" value="1"/>
</dbReference>
<keyword evidence="19" id="KW-1185">Reference proteome</keyword>
<keyword evidence="5" id="KW-0121">Carboxypeptidase</keyword>
<reference evidence="19" key="1">
    <citation type="submission" date="2016-10" db="EMBL/GenBank/DDBJ databases">
        <authorList>
            <person name="Varghese N."/>
            <person name="Submissions S."/>
        </authorList>
    </citation>
    <scope>NUCLEOTIDE SEQUENCE [LARGE SCALE GENOMIC DNA]</scope>
    <source>
        <strain evidence="19">MO64</strain>
    </source>
</reference>
<evidence type="ECO:0000256" key="6">
    <source>
        <dbReference type="ARBA" id="ARBA00022670"/>
    </source>
</evidence>
<feature type="signal peptide" evidence="16">
    <location>
        <begin position="1"/>
        <end position="23"/>
    </location>
</feature>
<dbReference type="Pfam" id="PF00768">
    <property type="entry name" value="Peptidase_S11"/>
    <property type="match status" value="1"/>
</dbReference>
<dbReference type="InterPro" id="IPR037167">
    <property type="entry name" value="Peptidase_S11_C_sf"/>
</dbReference>
<evidence type="ECO:0000256" key="16">
    <source>
        <dbReference type="SAM" id="SignalP"/>
    </source>
</evidence>
<dbReference type="InterPro" id="IPR001967">
    <property type="entry name" value="Peptidase_S11_N"/>
</dbReference>
<gene>
    <name evidence="18" type="ORF">SAMN05192579_108136</name>
</gene>
<dbReference type="SMART" id="SM00936">
    <property type="entry name" value="PBP5_C"/>
    <property type="match status" value="1"/>
</dbReference>